<dbReference type="AlphaFoldDB" id="A0A7W9WNU7"/>
<organism evidence="1 2">
    <name type="scientific">Castellaniella defragrans</name>
    <name type="common">Alcaligenes defragrans</name>
    <dbReference type="NCBI Taxonomy" id="75697"/>
    <lineage>
        <taxon>Bacteria</taxon>
        <taxon>Pseudomonadati</taxon>
        <taxon>Pseudomonadota</taxon>
        <taxon>Betaproteobacteria</taxon>
        <taxon>Burkholderiales</taxon>
        <taxon>Alcaligenaceae</taxon>
        <taxon>Castellaniella</taxon>
    </lineage>
</organism>
<sequence>MTGRAEARLKQAVARNGGRPDGVLARNDVLAASPARAVLFVPGGVF</sequence>
<name>A0A7W9WNU7_CASDE</name>
<proteinExistence type="predicted"/>
<protein>
    <submittedName>
        <fullName evidence="1">Uncharacterized protein</fullName>
    </submittedName>
</protein>
<dbReference type="Proteomes" id="UP000541136">
    <property type="component" value="Unassembled WGS sequence"/>
</dbReference>
<evidence type="ECO:0000313" key="2">
    <source>
        <dbReference type="Proteomes" id="UP000541136"/>
    </source>
</evidence>
<gene>
    <name evidence="1" type="ORF">HNR28_001170</name>
</gene>
<accession>A0A7W9WNU7</accession>
<dbReference type="RefSeq" id="WP_170288486.1">
    <property type="nucleotide sequence ID" value="NZ_JACHIB010000005.1"/>
</dbReference>
<reference evidence="1 2" key="1">
    <citation type="submission" date="2020-08" db="EMBL/GenBank/DDBJ databases">
        <title>Genomic Encyclopedia of Type Strains, Phase IV (KMG-IV): sequencing the most valuable type-strain genomes for metagenomic binning, comparative biology and taxonomic classification.</title>
        <authorList>
            <person name="Goeker M."/>
        </authorList>
    </citation>
    <scope>NUCLEOTIDE SEQUENCE [LARGE SCALE GENOMIC DNA]</scope>
    <source>
        <strain evidence="1 2">DSM 12141</strain>
    </source>
</reference>
<comment type="caution">
    <text evidence="1">The sequence shown here is derived from an EMBL/GenBank/DDBJ whole genome shotgun (WGS) entry which is preliminary data.</text>
</comment>
<dbReference type="EMBL" id="JACHIB010000005">
    <property type="protein sequence ID" value="MBB6083135.1"/>
    <property type="molecule type" value="Genomic_DNA"/>
</dbReference>
<evidence type="ECO:0000313" key="1">
    <source>
        <dbReference type="EMBL" id="MBB6083135.1"/>
    </source>
</evidence>